<feature type="domain" description="NAD-dependent epimerase/dehydratase" evidence="1">
    <location>
        <begin position="4"/>
        <end position="228"/>
    </location>
</feature>
<dbReference type="Pfam" id="PF01370">
    <property type="entry name" value="Epimerase"/>
    <property type="match status" value="1"/>
</dbReference>
<protein>
    <recommendedName>
        <fullName evidence="1">NAD-dependent epimerase/dehydratase domain-containing protein</fullName>
    </recommendedName>
</protein>
<dbReference type="AlphaFoldDB" id="A0A0F9U0Y0"/>
<proteinExistence type="predicted"/>
<dbReference type="SUPFAM" id="SSF51735">
    <property type="entry name" value="NAD(P)-binding Rossmann-fold domains"/>
    <property type="match status" value="1"/>
</dbReference>
<evidence type="ECO:0000259" key="1">
    <source>
        <dbReference type="Pfam" id="PF01370"/>
    </source>
</evidence>
<sequence length="331" mass="37485">MVNILITGGTGFLGIHLVKKLSTIGHHFKLLIRESSDISPFQDLNKIDYIIGDVSNIESLYNAVDHIDLIYHLAAYTRMWAKNKSVYEETNKKGAENIAKVAFEKEIRLIYISSFIALGATPAYPVDETFESEEGLLLDYAKTKFQAKKIIKEYIKRGLNVTIFYPSIIYGPGNFNIFGQTILDITSGSFLGCPGKGDSIGYFVYINDVINGLVSIIERNDLSGDQFILGGINVKIGDWFNLISEMSGNKKDVCHFPMSAAKFYGFLCEMKTKITKKMPYTNRATVKMLNHNWSYSSEKAIETINYKITSLEEGLKETIVWYKDYIEKEKQ</sequence>
<gene>
    <name evidence="2" type="ORF">LCGC14_0664610</name>
</gene>
<evidence type="ECO:0000313" key="2">
    <source>
        <dbReference type="EMBL" id="KKN47278.1"/>
    </source>
</evidence>
<dbReference type="PANTHER" id="PTHR43245">
    <property type="entry name" value="BIFUNCTIONAL POLYMYXIN RESISTANCE PROTEIN ARNA"/>
    <property type="match status" value="1"/>
</dbReference>
<organism evidence="2">
    <name type="scientific">marine sediment metagenome</name>
    <dbReference type="NCBI Taxonomy" id="412755"/>
    <lineage>
        <taxon>unclassified sequences</taxon>
        <taxon>metagenomes</taxon>
        <taxon>ecological metagenomes</taxon>
    </lineage>
</organism>
<reference evidence="2" key="1">
    <citation type="journal article" date="2015" name="Nature">
        <title>Complex archaea that bridge the gap between prokaryotes and eukaryotes.</title>
        <authorList>
            <person name="Spang A."/>
            <person name="Saw J.H."/>
            <person name="Jorgensen S.L."/>
            <person name="Zaremba-Niedzwiedzka K."/>
            <person name="Martijn J."/>
            <person name="Lind A.E."/>
            <person name="van Eijk R."/>
            <person name="Schleper C."/>
            <person name="Guy L."/>
            <person name="Ettema T.J."/>
        </authorList>
    </citation>
    <scope>NUCLEOTIDE SEQUENCE</scope>
</reference>
<dbReference type="InterPro" id="IPR050177">
    <property type="entry name" value="Lipid_A_modif_metabolic_enz"/>
</dbReference>
<accession>A0A0F9U0Y0</accession>
<name>A0A0F9U0Y0_9ZZZZ</name>
<dbReference type="InterPro" id="IPR036291">
    <property type="entry name" value="NAD(P)-bd_dom_sf"/>
</dbReference>
<comment type="caution">
    <text evidence="2">The sequence shown here is derived from an EMBL/GenBank/DDBJ whole genome shotgun (WGS) entry which is preliminary data.</text>
</comment>
<dbReference type="InterPro" id="IPR001509">
    <property type="entry name" value="Epimerase_deHydtase"/>
</dbReference>
<dbReference type="EMBL" id="LAZR01001286">
    <property type="protein sequence ID" value="KKN47278.1"/>
    <property type="molecule type" value="Genomic_DNA"/>
</dbReference>
<dbReference type="Gene3D" id="3.40.50.720">
    <property type="entry name" value="NAD(P)-binding Rossmann-like Domain"/>
    <property type="match status" value="1"/>
</dbReference>